<gene>
    <name evidence="2" type="primary">LOC113210090</name>
</gene>
<dbReference type="OrthoDB" id="8188508at2759"/>
<dbReference type="GeneID" id="113210090"/>
<dbReference type="AlphaFoldDB" id="A0A6J1SWH8"/>
<reference evidence="2" key="1">
    <citation type="submission" date="2025-08" db="UniProtKB">
        <authorList>
            <consortium name="RefSeq"/>
        </authorList>
    </citation>
    <scope>IDENTIFICATION</scope>
    <source>
        <tissue evidence="2">Whole organism</tissue>
    </source>
</reference>
<keyword evidence="1" id="KW-1185">Reference proteome</keyword>
<proteinExistence type="predicted"/>
<evidence type="ECO:0000313" key="1">
    <source>
        <dbReference type="Proteomes" id="UP000504606"/>
    </source>
</evidence>
<name>A0A6J1SWH8_FRAOC</name>
<dbReference type="KEGG" id="foc:113210090"/>
<organism evidence="1 2">
    <name type="scientific">Frankliniella occidentalis</name>
    <name type="common">Western flower thrips</name>
    <name type="synonym">Euthrips occidentalis</name>
    <dbReference type="NCBI Taxonomy" id="133901"/>
    <lineage>
        <taxon>Eukaryota</taxon>
        <taxon>Metazoa</taxon>
        <taxon>Ecdysozoa</taxon>
        <taxon>Arthropoda</taxon>
        <taxon>Hexapoda</taxon>
        <taxon>Insecta</taxon>
        <taxon>Pterygota</taxon>
        <taxon>Neoptera</taxon>
        <taxon>Paraneoptera</taxon>
        <taxon>Thysanoptera</taxon>
        <taxon>Terebrantia</taxon>
        <taxon>Thripoidea</taxon>
        <taxon>Thripidae</taxon>
        <taxon>Frankliniella</taxon>
    </lineage>
</organism>
<dbReference type="RefSeq" id="XP_026283700.1">
    <property type="nucleotide sequence ID" value="XM_026427915.2"/>
</dbReference>
<protein>
    <submittedName>
        <fullName evidence="2">Uncharacterized protein LOC113210090</fullName>
    </submittedName>
</protein>
<dbReference type="Proteomes" id="UP000504606">
    <property type="component" value="Unplaced"/>
</dbReference>
<evidence type="ECO:0000313" key="2">
    <source>
        <dbReference type="RefSeq" id="XP_026283700.1"/>
    </source>
</evidence>
<sequence>MVRLRRFHIQALEGTILAGLVAMCLLPGPLSLPSVSAKRTTTLVRMERLGNCPEYPNLPCGFSESGVFPMGKTQWGRGIMVFGRNYTRFTKVVARILRCTDRNDPHCELFQTWRFGDESCSFLTMKGMLWTPLFRMIPTQSCPIRAGAFKMENVTVDLERLKAINFPDKGYWKVNVEVEADKIPKQLCYYFEATFIKVRE</sequence>
<accession>A0A6J1SWH8</accession>